<keyword evidence="2" id="KW-1185">Reference proteome</keyword>
<sequence>MNVLTRTMRRAVRRDLKVLHYKFQGIHGLTEEQRKSHFGKQSWALQPDGAYSTPVEEKINTTRRLSDKLKRRSGARTSSMANTETSAASAATLDASVVDVSRRQQRTALLDSLPVRDVSVKRQRAQKHRRGTDAESVSTKADGEASVIVSSASPAPSPANKDGSKVASDSIVDRVDDSRSATVHSGSKGAEKGGVSTSTTQSTKTRKRRDKTKETAAAAPNSLTATGSSEKDPQPGAAVSREDTTSKRRTSTGSHRRKKRAQEGVAVAVTNSDGAPLSAFPVGVVGAASATAATPPAAGEEPSNESPHGAVPGVDVPRASIMKLPCPSSRAAASASANKPRRRSTVDFGLVSSKDLNEGDLGKASLSPDGLALSGEKLTSSKGTCQFAADVAGGTCSENAGSFSKQLTPTAPNARRRLLLAPRRFSALAHVTSPGGPFASASVNGKMYRCTVYHRARVKCGAACQNCGEACDREHNSLRTACLLTCSLVTMSASASSMITSAAKDALASNFIVKKSLRGLVAWLVLVTPASILCAVSCCSALYFFHLSGRKRQTAEEINEVCATAATRLSNMGPIKNNDLVIAYGLVGYIGFMTFSAVFGYNERTPAKIR</sequence>
<dbReference type="Proteomes" id="UP000821865">
    <property type="component" value="Chromosome 3"/>
</dbReference>
<organism evidence="1 2">
    <name type="scientific">Dermacentor silvarum</name>
    <name type="common">Tick</name>
    <dbReference type="NCBI Taxonomy" id="543639"/>
    <lineage>
        <taxon>Eukaryota</taxon>
        <taxon>Metazoa</taxon>
        <taxon>Ecdysozoa</taxon>
        <taxon>Arthropoda</taxon>
        <taxon>Chelicerata</taxon>
        <taxon>Arachnida</taxon>
        <taxon>Acari</taxon>
        <taxon>Parasitiformes</taxon>
        <taxon>Ixodida</taxon>
        <taxon>Ixodoidea</taxon>
        <taxon>Ixodidae</taxon>
        <taxon>Rhipicephalinae</taxon>
        <taxon>Dermacentor</taxon>
    </lineage>
</organism>
<comment type="caution">
    <text evidence="1">The sequence shown here is derived from an EMBL/GenBank/DDBJ whole genome shotgun (WGS) entry which is preliminary data.</text>
</comment>
<protein>
    <submittedName>
        <fullName evidence="1">Uncharacterized protein</fullName>
    </submittedName>
</protein>
<dbReference type="EMBL" id="CM023472">
    <property type="protein sequence ID" value="KAH7958378.1"/>
    <property type="molecule type" value="Genomic_DNA"/>
</dbReference>
<name>A0ACB8D204_DERSI</name>
<evidence type="ECO:0000313" key="2">
    <source>
        <dbReference type="Proteomes" id="UP000821865"/>
    </source>
</evidence>
<accession>A0ACB8D204</accession>
<reference evidence="1" key="1">
    <citation type="submission" date="2020-05" db="EMBL/GenBank/DDBJ databases">
        <title>Large-scale comparative analyses of tick genomes elucidate their genetic diversity and vector capacities.</title>
        <authorList>
            <person name="Jia N."/>
            <person name="Wang J."/>
            <person name="Shi W."/>
            <person name="Du L."/>
            <person name="Sun Y."/>
            <person name="Zhan W."/>
            <person name="Jiang J."/>
            <person name="Wang Q."/>
            <person name="Zhang B."/>
            <person name="Ji P."/>
            <person name="Sakyi L.B."/>
            <person name="Cui X."/>
            <person name="Yuan T."/>
            <person name="Jiang B."/>
            <person name="Yang W."/>
            <person name="Lam T.T.-Y."/>
            <person name="Chang Q."/>
            <person name="Ding S."/>
            <person name="Wang X."/>
            <person name="Zhu J."/>
            <person name="Ruan X."/>
            <person name="Zhao L."/>
            <person name="Wei J."/>
            <person name="Que T."/>
            <person name="Du C."/>
            <person name="Cheng J."/>
            <person name="Dai P."/>
            <person name="Han X."/>
            <person name="Huang E."/>
            <person name="Gao Y."/>
            <person name="Liu J."/>
            <person name="Shao H."/>
            <person name="Ye R."/>
            <person name="Li L."/>
            <person name="Wei W."/>
            <person name="Wang X."/>
            <person name="Wang C."/>
            <person name="Yang T."/>
            <person name="Huo Q."/>
            <person name="Li W."/>
            <person name="Guo W."/>
            <person name="Chen H."/>
            <person name="Zhou L."/>
            <person name="Ni X."/>
            <person name="Tian J."/>
            <person name="Zhou Y."/>
            <person name="Sheng Y."/>
            <person name="Liu T."/>
            <person name="Pan Y."/>
            <person name="Xia L."/>
            <person name="Li J."/>
            <person name="Zhao F."/>
            <person name="Cao W."/>
        </authorList>
    </citation>
    <scope>NUCLEOTIDE SEQUENCE</scope>
    <source>
        <strain evidence="1">Dsil-2018</strain>
    </source>
</reference>
<proteinExistence type="predicted"/>
<gene>
    <name evidence="1" type="ORF">HPB49_001110</name>
</gene>
<evidence type="ECO:0000313" key="1">
    <source>
        <dbReference type="EMBL" id="KAH7958378.1"/>
    </source>
</evidence>